<reference evidence="1 2" key="1">
    <citation type="submission" date="2018-10" db="EMBL/GenBank/DDBJ databases">
        <authorList>
            <consortium name="Pathogen Informatics"/>
        </authorList>
    </citation>
    <scope>NUCLEOTIDE SEQUENCE [LARGE SCALE GENOMIC DNA]</scope>
</reference>
<sequence length="234" mass="25855">MQDSIHRHFVPSIEIGLITVLNGLVSRNQIWWETRCLASPVATSTRFGGVLHVQVVDEATVTMAIRRVANCFPDGPIDMVPGTGNLHSPISPSTLTNGVSKVGRRCQQFGMLSVMRDLLWVESLGCQLKLGRNAVRWAYEFTPSSQLKPQSCELLTALLTLSGQLASAPYAKSVNGFLDKFSRRWRNAVGSYLQLSNRLVSANFSRIAHELQQLPTHMRSLSNDSSTCDVATRL</sequence>
<organism evidence="1 2">
    <name type="scientific">Mesocestoides corti</name>
    <name type="common">Flatworm</name>
    <dbReference type="NCBI Taxonomy" id="53468"/>
    <lineage>
        <taxon>Eukaryota</taxon>
        <taxon>Metazoa</taxon>
        <taxon>Spiralia</taxon>
        <taxon>Lophotrochozoa</taxon>
        <taxon>Platyhelminthes</taxon>
        <taxon>Cestoda</taxon>
        <taxon>Eucestoda</taxon>
        <taxon>Cyclophyllidea</taxon>
        <taxon>Mesocestoididae</taxon>
        <taxon>Mesocestoides</taxon>
    </lineage>
</organism>
<gene>
    <name evidence="1" type="ORF">MCOS_LOCUS3027</name>
</gene>
<evidence type="ECO:0000313" key="2">
    <source>
        <dbReference type="Proteomes" id="UP000267029"/>
    </source>
</evidence>
<dbReference type="EMBL" id="UXSR01000598">
    <property type="protein sequence ID" value="VDD77024.1"/>
    <property type="molecule type" value="Genomic_DNA"/>
</dbReference>
<evidence type="ECO:0000313" key="1">
    <source>
        <dbReference type="EMBL" id="VDD77024.1"/>
    </source>
</evidence>
<protein>
    <submittedName>
        <fullName evidence="1">Uncharacterized protein</fullName>
    </submittedName>
</protein>
<accession>A0A3P6GSS2</accession>
<proteinExistence type="predicted"/>
<dbReference type="Proteomes" id="UP000267029">
    <property type="component" value="Unassembled WGS sequence"/>
</dbReference>
<name>A0A3P6GSS2_MESCO</name>
<keyword evidence="2" id="KW-1185">Reference proteome</keyword>
<dbReference type="AlphaFoldDB" id="A0A3P6GSS2"/>